<dbReference type="InterPro" id="IPR006652">
    <property type="entry name" value="Kelch_1"/>
</dbReference>
<reference evidence="5" key="1">
    <citation type="journal article" date="2023" name="Mol. Phylogenet. Evol.">
        <title>Genome-scale phylogeny and comparative genomics of the fungal order Sordariales.</title>
        <authorList>
            <person name="Hensen N."/>
            <person name="Bonometti L."/>
            <person name="Westerberg I."/>
            <person name="Brannstrom I.O."/>
            <person name="Guillou S."/>
            <person name="Cros-Aarteil S."/>
            <person name="Calhoun S."/>
            <person name="Haridas S."/>
            <person name="Kuo A."/>
            <person name="Mondo S."/>
            <person name="Pangilinan J."/>
            <person name="Riley R."/>
            <person name="LaButti K."/>
            <person name="Andreopoulos B."/>
            <person name="Lipzen A."/>
            <person name="Chen C."/>
            <person name="Yan M."/>
            <person name="Daum C."/>
            <person name="Ng V."/>
            <person name="Clum A."/>
            <person name="Steindorff A."/>
            <person name="Ohm R.A."/>
            <person name="Martin F."/>
            <person name="Silar P."/>
            <person name="Natvig D.O."/>
            <person name="Lalanne C."/>
            <person name="Gautier V."/>
            <person name="Ament-Velasquez S.L."/>
            <person name="Kruys A."/>
            <person name="Hutchinson M.I."/>
            <person name="Powell A.J."/>
            <person name="Barry K."/>
            <person name="Miller A.N."/>
            <person name="Grigoriev I.V."/>
            <person name="Debuchy R."/>
            <person name="Gladieux P."/>
            <person name="Hiltunen Thoren M."/>
            <person name="Johannesson H."/>
        </authorList>
    </citation>
    <scope>NUCLEOTIDE SEQUENCE</scope>
    <source>
        <strain evidence="5">CBS 508.74</strain>
    </source>
</reference>
<dbReference type="GeneID" id="89937412"/>
<keyword evidence="1" id="KW-0732">Signal</keyword>
<dbReference type="RefSeq" id="XP_064665195.1">
    <property type="nucleotide sequence ID" value="XM_064813287.1"/>
</dbReference>
<dbReference type="Proteomes" id="UP001302812">
    <property type="component" value="Unassembled WGS sequence"/>
</dbReference>
<dbReference type="InterPro" id="IPR037293">
    <property type="entry name" value="Gal_Oxidase_central_sf"/>
</dbReference>
<evidence type="ECO:0000256" key="1">
    <source>
        <dbReference type="ARBA" id="ARBA00022729"/>
    </source>
</evidence>
<dbReference type="Gene3D" id="2.130.10.80">
    <property type="entry name" value="Galactose oxidase/kelch, beta-propeller"/>
    <property type="match status" value="1"/>
</dbReference>
<gene>
    <name evidence="5" type="ORF">N656DRAFT_763083</name>
</gene>
<dbReference type="PANTHER" id="PTHR32208">
    <property type="entry name" value="SECRETED PROTEIN-RELATED"/>
    <property type="match status" value="1"/>
</dbReference>
<dbReference type="InterPro" id="IPR011043">
    <property type="entry name" value="Gal_Oxase/kelch_b-propeller"/>
</dbReference>
<feature type="transmembrane region" description="Helical" evidence="2">
    <location>
        <begin position="12"/>
        <end position="31"/>
    </location>
</feature>
<dbReference type="Pfam" id="PF09118">
    <property type="entry name" value="GO-like_E_set"/>
    <property type="match status" value="1"/>
</dbReference>
<dbReference type="CDD" id="cd02851">
    <property type="entry name" value="E_set_GO_C"/>
    <property type="match status" value="1"/>
</dbReference>
<organism evidence="5 6">
    <name type="scientific">Canariomyces notabilis</name>
    <dbReference type="NCBI Taxonomy" id="2074819"/>
    <lineage>
        <taxon>Eukaryota</taxon>
        <taxon>Fungi</taxon>
        <taxon>Dikarya</taxon>
        <taxon>Ascomycota</taxon>
        <taxon>Pezizomycotina</taxon>
        <taxon>Sordariomycetes</taxon>
        <taxon>Sordariomycetidae</taxon>
        <taxon>Sordariales</taxon>
        <taxon>Chaetomiaceae</taxon>
        <taxon>Canariomyces</taxon>
    </lineage>
</organism>
<sequence>MSCILPYTAVRKTRTIITTAIFSLLVLSLLYRHHSNTPFPLHLLTTNDASSKGRWSTPIPLPLVPVAAAVLPQSGKVLLWSADKPTVFSNGTSLTVMAIYDPLTGHISPRNMSMTNHNMFCPGVSLDGLGRPIITGGSSPNQTSIYSPQQDTWLTGPPLQIGRGYHAQATLSDGRIFTIGGSWSGSIGQKNGEVLNLNLNLNHDLNPWQWSPLPGSVVAPMLTNDTLGIFASDNHAWLVAWKNASVFQAGPSPSMNWYGTIGQGDHAPAGLRGTANMNDAQMNGNFVLYDAAQGKILTLGGATSYSGAISTNAAHVITLPSVPFLSPEVEEIPPMRHARAYANSVVLPTGDVLVVGGASYAMQWTDVNASMVPELWDHKTREFTEMARMDVARTYHSVAVLLPDASVLVGGGGLCWETCRGREKEVNHLDVQVYRPGYLFRDGKGERRVRISGVGNTRVRPGERLEVEVAHVKGEERIEFAMVRYGSATHAVNTDQRRVGLEGVRVARGKYVVRIPEDPGIMIPGYWMLFAISAKGVPSVAETILVERVLG</sequence>
<dbReference type="Pfam" id="PF07250">
    <property type="entry name" value="Glyoxal_oxid_N"/>
    <property type="match status" value="1"/>
</dbReference>
<dbReference type="InterPro" id="IPR014756">
    <property type="entry name" value="Ig_E-set"/>
</dbReference>
<keyword evidence="2" id="KW-1133">Transmembrane helix</keyword>
<dbReference type="SMART" id="SM00612">
    <property type="entry name" value="Kelch"/>
    <property type="match status" value="2"/>
</dbReference>
<dbReference type="Gene3D" id="2.60.40.10">
    <property type="entry name" value="Immunoglobulins"/>
    <property type="match status" value="1"/>
</dbReference>
<comment type="caution">
    <text evidence="5">The sequence shown here is derived from an EMBL/GenBank/DDBJ whole genome shotgun (WGS) entry which is preliminary data.</text>
</comment>
<keyword evidence="2" id="KW-0472">Membrane</keyword>
<dbReference type="SUPFAM" id="SSF50965">
    <property type="entry name" value="Galactose oxidase, central domain"/>
    <property type="match status" value="1"/>
</dbReference>
<name>A0AAN6QCE1_9PEZI</name>
<evidence type="ECO:0000259" key="3">
    <source>
        <dbReference type="Pfam" id="PF07250"/>
    </source>
</evidence>
<protein>
    <submittedName>
        <fullName evidence="5">Copper radical oxidase</fullName>
    </submittedName>
</protein>
<evidence type="ECO:0000259" key="4">
    <source>
        <dbReference type="Pfam" id="PF09118"/>
    </source>
</evidence>
<proteinExistence type="predicted"/>
<dbReference type="AlphaFoldDB" id="A0AAN6QCE1"/>
<dbReference type="SUPFAM" id="SSF81296">
    <property type="entry name" value="E set domains"/>
    <property type="match status" value="1"/>
</dbReference>
<evidence type="ECO:0000313" key="5">
    <source>
        <dbReference type="EMBL" id="KAK4107625.1"/>
    </source>
</evidence>
<keyword evidence="6" id="KW-1185">Reference proteome</keyword>
<evidence type="ECO:0000256" key="2">
    <source>
        <dbReference type="SAM" id="Phobius"/>
    </source>
</evidence>
<keyword evidence="2" id="KW-0812">Transmembrane</keyword>
<dbReference type="InterPro" id="IPR009880">
    <property type="entry name" value="Glyoxal_oxidase_N"/>
</dbReference>
<dbReference type="InterPro" id="IPR015202">
    <property type="entry name" value="GO-like_E_set"/>
</dbReference>
<dbReference type="PANTHER" id="PTHR32208:SF68">
    <property type="entry name" value="GALACTOSE OXIDASE"/>
    <property type="match status" value="1"/>
</dbReference>
<reference evidence="5" key="2">
    <citation type="submission" date="2023-05" db="EMBL/GenBank/DDBJ databases">
        <authorList>
            <consortium name="Lawrence Berkeley National Laboratory"/>
            <person name="Steindorff A."/>
            <person name="Hensen N."/>
            <person name="Bonometti L."/>
            <person name="Westerberg I."/>
            <person name="Brannstrom I.O."/>
            <person name="Guillou S."/>
            <person name="Cros-Aarteil S."/>
            <person name="Calhoun S."/>
            <person name="Haridas S."/>
            <person name="Kuo A."/>
            <person name="Mondo S."/>
            <person name="Pangilinan J."/>
            <person name="Riley R."/>
            <person name="Labutti K."/>
            <person name="Andreopoulos B."/>
            <person name="Lipzen A."/>
            <person name="Chen C."/>
            <person name="Yanf M."/>
            <person name="Daum C."/>
            <person name="Ng V."/>
            <person name="Clum A."/>
            <person name="Ohm R."/>
            <person name="Martin F."/>
            <person name="Silar P."/>
            <person name="Natvig D."/>
            <person name="Lalanne C."/>
            <person name="Gautier V."/>
            <person name="Ament-Velasquez S.L."/>
            <person name="Kruys A."/>
            <person name="Hutchinson M.I."/>
            <person name="Powell A.J."/>
            <person name="Barry K."/>
            <person name="Miller A.N."/>
            <person name="Grigoriev I.V."/>
            <person name="Debuchy R."/>
            <person name="Gladieux P."/>
            <person name="Thoren M.H."/>
            <person name="Johannesson H."/>
        </authorList>
    </citation>
    <scope>NUCLEOTIDE SEQUENCE</scope>
    <source>
        <strain evidence="5">CBS 508.74</strain>
    </source>
</reference>
<evidence type="ECO:0000313" key="6">
    <source>
        <dbReference type="Proteomes" id="UP001302812"/>
    </source>
</evidence>
<feature type="domain" description="Glyoxal oxidase N-terminal" evidence="3">
    <location>
        <begin position="99"/>
        <end position="412"/>
    </location>
</feature>
<dbReference type="InterPro" id="IPR013783">
    <property type="entry name" value="Ig-like_fold"/>
</dbReference>
<feature type="domain" description="Galactose oxidase-like Early set" evidence="4">
    <location>
        <begin position="448"/>
        <end position="545"/>
    </location>
</feature>
<dbReference type="EMBL" id="MU853371">
    <property type="protein sequence ID" value="KAK4107625.1"/>
    <property type="molecule type" value="Genomic_DNA"/>
</dbReference>
<accession>A0AAN6QCE1</accession>